<evidence type="ECO:0000313" key="2">
    <source>
        <dbReference type="Ensembl" id="ENSOANP00000036210.1"/>
    </source>
</evidence>
<dbReference type="PANTHER" id="PTHR12669:SF15">
    <property type="entry name" value="CHROMOSOME 8 OPEN READING FRAME 88"/>
    <property type="match status" value="1"/>
</dbReference>
<accession>A0A6I8N5Y8</accession>
<keyword evidence="3" id="KW-1185">Reference proteome</keyword>
<dbReference type="Ensembl" id="ENSOANT00000053970.1">
    <property type="protein sequence ID" value="ENSOANP00000036210.1"/>
    <property type="gene ID" value="ENSOANG00000050923.1"/>
</dbReference>
<organism evidence="2 3">
    <name type="scientific">Ornithorhynchus anatinus</name>
    <name type="common">Duckbill platypus</name>
    <dbReference type="NCBI Taxonomy" id="9258"/>
    <lineage>
        <taxon>Eukaryota</taxon>
        <taxon>Metazoa</taxon>
        <taxon>Chordata</taxon>
        <taxon>Craniata</taxon>
        <taxon>Vertebrata</taxon>
        <taxon>Euteleostomi</taxon>
        <taxon>Mammalia</taxon>
        <taxon>Monotremata</taxon>
        <taxon>Ornithorhynchidae</taxon>
        <taxon>Ornithorhynchus</taxon>
    </lineage>
</organism>
<reference evidence="2" key="3">
    <citation type="submission" date="2025-09" db="UniProtKB">
        <authorList>
            <consortium name="Ensembl"/>
        </authorList>
    </citation>
    <scope>IDENTIFICATION</scope>
    <source>
        <strain evidence="2">Glennie</strain>
    </source>
</reference>
<dbReference type="GO" id="GO:0045947">
    <property type="term" value="P:negative regulation of translational initiation"/>
    <property type="evidence" value="ECO:0000318"/>
    <property type="project" value="GO_Central"/>
</dbReference>
<reference evidence="2" key="2">
    <citation type="submission" date="2025-08" db="UniProtKB">
        <authorList>
            <consortium name="Ensembl"/>
        </authorList>
    </citation>
    <scope>IDENTIFICATION</scope>
    <source>
        <strain evidence="2">Glennie</strain>
    </source>
</reference>
<sequence length="117" mass="13513">MDIRKMIGKTLQPARPLRHPSSSQESTFNFNYQNEYPPSTQVLQSGVNMQCKTNWVQTFPPDLNNPQPSQTPVKKERIKYSRDFLLKFANTSICQKKPDFLPDHPVILPNPENSQNI</sequence>
<protein>
    <submittedName>
        <fullName evidence="2">Chromosome 8 open reading frame 88</fullName>
    </submittedName>
</protein>
<evidence type="ECO:0000256" key="1">
    <source>
        <dbReference type="SAM" id="MobiDB-lite"/>
    </source>
</evidence>
<feature type="compositionally biased region" description="Polar residues" evidence="1">
    <location>
        <begin position="20"/>
        <end position="35"/>
    </location>
</feature>
<proteinExistence type="predicted"/>
<dbReference type="Bgee" id="ENSOANG00000050923">
    <property type="expression patterns" value="Expressed in testis and 1 other cell type or tissue"/>
</dbReference>
<dbReference type="FunCoup" id="A0A6I8N5Y8">
    <property type="interactions" value="314"/>
</dbReference>
<reference evidence="2 3" key="1">
    <citation type="journal article" date="2008" name="Nature">
        <title>Genome analysis of the platypus reveals unique signatures of evolution.</title>
        <authorList>
            <person name="Warren W.C."/>
            <person name="Hillier L.W."/>
            <person name="Marshall Graves J.A."/>
            <person name="Birney E."/>
            <person name="Ponting C.P."/>
            <person name="Grutzner F."/>
            <person name="Belov K."/>
            <person name="Miller W."/>
            <person name="Clarke L."/>
            <person name="Chinwalla A.T."/>
            <person name="Yang S.P."/>
            <person name="Heger A."/>
            <person name="Locke D.P."/>
            <person name="Miethke P."/>
            <person name="Waters P.D."/>
            <person name="Veyrunes F."/>
            <person name="Fulton L."/>
            <person name="Fulton B."/>
            <person name="Graves T."/>
            <person name="Wallis J."/>
            <person name="Puente X.S."/>
            <person name="Lopez-Otin C."/>
            <person name="Ordonez G.R."/>
            <person name="Eichler E.E."/>
            <person name="Chen L."/>
            <person name="Cheng Z."/>
            <person name="Deakin J.E."/>
            <person name="Alsop A."/>
            <person name="Thompson K."/>
            <person name="Kirby P."/>
            <person name="Papenfuss A.T."/>
            <person name="Wakefield M.J."/>
            <person name="Olender T."/>
            <person name="Lancet D."/>
            <person name="Huttley G.A."/>
            <person name="Smit A.F."/>
            <person name="Pask A."/>
            <person name="Temple-Smith P."/>
            <person name="Batzer M.A."/>
            <person name="Walker J.A."/>
            <person name="Konkel M.K."/>
            <person name="Harris R.S."/>
            <person name="Whittington C.M."/>
            <person name="Wong E.S."/>
            <person name="Gemmell N.J."/>
            <person name="Buschiazzo E."/>
            <person name="Vargas Jentzsch I.M."/>
            <person name="Merkel A."/>
            <person name="Schmitz J."/>
            <person name="Zemann A."/>
            <person name="Churakov G."/>
            <person name="Kriegs J.O."/>
            <person name="Brosius J."/>
            <person name="Murchison E.P."/>
            <person name="Sachidanandam R."/>
            <person name="Smith C."/>
            <person name="Hannon G.J."/>
            <person name="Tsend-Ayush E."/>
            <person name="McMillan D."/>
            <person name="Attenborough R."/>
            <person name="Rens W."/>
            <person name="Ferguson-Smith M."/>
            <person name="Lefevre C.M."/>
            <person name="Sharp J.A."/>
            <person name="Nicholas K.R."/>
            <person name="Ray D.A."/>
            <person name="Kube M."/>
            <person name="Reinhardt R."/>
            <person name="Pringle T.H."/>
            <person name="Taylor J."/>
            <person name="Jones R.C."/>
            <person name="Nixon B."/>
            <person name="Dacheux J.L."/>
            <person name="Niwa H."/>
            <person name="Sekita Y."/>
            <person name="Huang X."/>
            <person name="Stark A."/>
            <person name="Kheradpour P."/>
            <person name="Kellis M."/>
            <person name="Flicek P."/>
            <person name="Chen Y."/>
            <person name="Webber C."/>
            <person name="Hardison R."/>
            <person name="Nelson J."/>
            <person name="Hallsworth-Pepin K."/>
            <person name="Delehaunty K."/>
            <person name="Markovic C."/>
            <person name="Minx P."/>
            <person name="Feng Y."/>
            <person name="Kremitzki C."/>
            <person name="Mitreva M."/>
            <person name="Glasscock J."/>
            <person name="Wylie T."/>
            <person name="Wohldmann P."/>
            <person name="Thiru P."/>
            <person name="Nhan M.N."/>
            <person name="Pohl C.S."/>
            <person name="Smith S.M."/>
            <person name="Hou S."/>
            <person name="Nefedov M."/>
            <person name="de Jong P.J."/>
            <person name="Renfree M.B."/>
            <person name="Mardis E.R."/>
            <person name="Wilson R.K."/>
        </authorList>
    </citation>
    <scope>NUCLEOTIDE SEQUENCE [LARGE SCALE GENOMIC DNA]</scope>
    <source>
        <strain evidence="2 3">Glennie</strain>
    </source>
</reference>
<dbReference type="AlphaFoldDB" id="A0A6I8N5Y8"/>
<dbReference type="InParanoid" id="A0A6I8N5Y8"/>
<gene>
    <name evidence="2" type="primary">C8orf88</name>
</gene>
<evidence type="ECO:0000313" key="3">
    <source>
        <dbReference type="Proteomes" id="UP000002279"/>
    </source>
</evidence>
<dbReference type="GO" id="GO:0008190">
    <property type="term" value="F:eukaryotic initiation factor 4E binding"/>
    <property type="evidence" value="ECO:0000318"/>
    <property type="project" value="GO_Central"/>
</dbReference>
<dbReference type="PANTHER" id="PTHR12669">
    <property type="entry name" value="EUKARYOTIC TRANSLATION INITIATION FACTOR 4E-BINDING PROTEIN"/>
    <property type="match status" value="1"/>
</dbReference>
<dbReference type="GO" id="GO:0030371">
    <property type="term" value="F:translation repressor activity"/>
    <property type="evidence" value="ECO:0000318"/>
    <property type="project" value="GO_Central"/>
</dbReference>
<dbReference type="OMA" id="VGRCKTN"/>
<feature type="region of interest" description="Disordered" evidence="1">
    <location>
        <begin position="1"/>
        <end position="35"/>
    </location>
</feature>
<name>A0A6I8N5Y8_ORNAN</name>
<dbReference type="Proteomes" id="UP000002279">
    <property type="component" value="Chromosome 4"/>
</dbReference>
<dbReference type="GeneTree" id="ENSGT00530000068397"/>